<dbReference type="Proteomes" id="UP000057134">
    <property type="component" value="Chromosome"/>
</dbReference>
<dbReference type="InterPro" id="IPR023908">
    <property type="entry name" value="xxxLxxG_rpt"/>
</dbReference>
<protein>
    <submittedName>
        <fullName evidence="9">Membrane protein, MmpL family, putative</fullName>
    </submittedName>
</protein>
<evidence type="ECO:0000256" key="5">
    <source>
        <dbReference type="ARBA" id="ARBA00022989"/>
    </source>
</evidence>
<feature type="transmembrane region" description="Helical" evidence="7">
    <location>
        <begin position="832"/>
        <end position="851"/>
    </location>
</feature>
<feature type="transmembrane region" description="Helical" evidence="7">
    <location>
        <begin position="889"/>
        <end position="909"/>
    </location>
</feature>
<comment type="similarity">
    <text evidence="2">Belongs to the resistance-nodulation-cell division (RND) (TC 2.A.6) family. MmpL subfamily.</text>
</comment>
<evidence type="ECO:0000313" key="9">
    <source>
        <dbReference type="EMBL" id="ALI26814.1"/>
    </source>
</evidence>
<reference evidence="9 10" key="1">
    <citation type="journal article" date="2015" name="MBio">
        <title>Enzymatic Degradation of Phenazines Can Generate Energy and Protect Sensitive Organisms from Toxicity.</title>
        <authorList>
            <person name="Costa K.C."/>
            <person name="Bergkessel M."/>
            <person name="Saunders S."/>
            <person name="Korlach J."/>
            <person name="Newman D.K."/>
        </authorList>
    </citation>
    <scope>NUCLEOTIDE SEQUENCE [LARGE SCALE GENOMIC DNA]</scope>
    <source>
        <strain evidence="9 10">CT6</strain>
    </source>
</reference>
<dbReference type="SUPFAM" id="SSF82866">
    <property type="entry name" value="Multidrug efflux transporter AcrB transmembrane domain"/>
    <property type="match status" value="2"/>
</dbReference>
<keyword evidence="4 7" id="KW-0812">Transmembrane</keyword>
<keyword evidence="3" id="KW-1003">Cell membrane</keyword>
<evidence type="ECO:0000313" key="10">
    <source>
        <dbReference type="Proteomes" id="UP000057134"/>
    </source>
</evidence>
<evidence type="ECO:0000256" key="4">
    <source>
        <dbReference type="ARBA" id="ARBA00022692"/>
    </source>
</evidence>
<sequence>MPSPTESMSTAEHSSLFVRLGSLIVRWPWLVIGIWLAITAVLPLTFPSLTLMVQQRPVAILPSHAPVTLATREMTEAFHESGSENVLLVVLSNDKGLGPADEATYRTLVDNLRKNDTDVVMLQDFISTPPLREFMASKDGKAWILPVGIAGNVGSPQSYAAYTRVAAIVKDSVHDASLTASLTGPAATVADLTDIGEHDTTAIEIATIGMVLVILLLIYRNPVTMLLPLLTIGASLVTAQSVIAGLASLGMGISNQTVVFLTAMMAGAGTDYAVFLISRYHDYLRDGLESDRAVEQALGSIGKVIAASAATVAVTFLGMTFAQLGVFSTVGTALAVAIGIALLAALTLLPAVMVLVGRRGWIAPRRDLTSRIWRRSGVRIVRRPWSHLAASLVVLAALASCAALVQYNYDDRKALPAHAESSMGYAALEDHFPISSAIPQYLIIQSPNELRTPQALADLEQMAQRVSQLPGIAVVRGITRPTGESLQQARLSYQAGEVGTKLNDASTQISGRASDLNRLTDGADSLATSLLDVRTQVTRGVAGARGLVDALATMQKQVGGNTTLQQIDSAAKLVSSMRALGDSLGSNFADLTNGMPWIDPVLRGLDTSPVCLTDPACLEARNSLRRLAAARTDGTFDQIAALARDLRATDPMQSLDDTVKKLSATIDTAGKAMQSMGLANPAQARSQLSTLQTGADTLADASRQIADGVSQLVTETKRMGSGLDEASAFLLSMKTDAASPPMSGFYVPAQILTQDDFRKAAATFISPDGHTARYLIQTDINPFGTEAMNLVNAIGDTARGALPNTALEGSSVSIAGYPAMLRDTRDFYNHDIRLIIAVTIAVVLLILVVLLRALVAPLYLIASVVISYLSALGIGVVMFQYVLGQQLHWSVPALTFIVLVAVGADYNLLLISRIRDESPHGVRSGVIRTVGSTGGVITAAGLIFAASMFGLLFASITTVVQAGFVVGVGILLDTFLVRTLTVPAIATLIGTANWWPSDFVTQQLSRLRGRLKAGAEAGERERV</sequence>
<dbReference type="InterPro" id="IPR000731">
    <property type="entry name" value="SSD"/>
</dbReference>
<dbReference type="NCBIfam" id="TIGR03057">
    <property type="entry name" value="xxxLxxG_by_4"/>
    <property type="match status" value="1"/>
</dbReference>
<dbReference type="PATRIC" id="fig|1766.6.peg.2957"/>
<proteinExistence type="inferred from homology"/>
<evidence type="ECO:0000256" key="7">
    <source>
        <dbReference type="SAM" id="Phobius"/>
    </source>
</evidence>
<evidence type="ECO:0000256" key="3">
    <source>
        <dbReference type="ARBA" id="ARBA00022475"/>
    </source>
</evidence>
<dbReference type="PANTHER" id="PTHR33406">
    <property type="entry name" value="MEMBRANE PROTEIN MJ1562-RELATED"/>
    <property type="match status" value="1"/>
</dbReference>
<dbReference type="AlphaFoldDB" id="A0A0N9YAV0"/>
<feature type="transmembrane region" description="Helical" evidence="7">
    <location>
        <begin position="333"/>
        <end position="356"/>
    </location>
</feature>
<comment type="subcellular location">
    <subcellularLocation>
        <location evidence="1">Cell membrane</location>
        <topology evidence="1">Multi-pass membrane protein</topology>
    </subcellularLocation>
</comment>
<dbReference type="PROSITE" id="PS50156">
    <property type="entry name" value="SSD"/>
    <property type="match status" value="1"/>
</dbReference>
<feature type="domain" description="SSD" evidence="8">
    <location>
        <begin position="229"/>
        <end position="355"/>
    </location>
</feature>
<feature type="transmembrane region" description="Helical" evidence="7">
    <location>
        <begin position="930"/>
        <end position="953"/>
    </location>
</feature>
<organism evidence="9 10">
    <name type="scientific">Mycolicibacterium fortuitum</name>
    <name type="common">Mycobacterium fortuitum</name>
    <dbReference type="NCBI Taxonomy" id="1766"/>
    <lineage>
        <taxon>Bacteria</taxon>
        <taxon>Bacillati</taxon>
        <taxon>Actinomycetota</taxon>
        <taxon>Actinomycetes</taxon>
        <taxon>Mycobacteriales</taxon>
        <taxon>Mycobacteriaceae</taxon>
        <taxon>Mycolicibacterium</taxon>
    </lineage>
</organism>
<evidence type="ECO:0000256" key="2">
    <source>
        <dbReference type="ARBA" id="ARBA00010157"/>
    </source>
</evidence>
<dbReference type="NCBIfam" id="TIGR00833">
    <property type="entry name" value="actII"/>
    <property type="match status" value="1"/>
</dbReference>
<dbReference type="Pfam" id="PF03176">
    <property type="entry name" value="MMPL"/>
    <property type="match status" value="2"/>
</dbReference>
<keyword evidence="5 7" id="KW-1133">Transmembrane helix</keyword>
<gene>
    <name evidence="9" type="ORF">XA26_29790</name>
</gene>
<accession>A0A0N9YAV0</accession>
<feature type="transmembrane region" description="Helical" evidence="7">
    <location>
        <begin position="858"/>
        <end position="883"/>
    </location>
</feature>
<dbReference type="Gene3D" id="1.20.1640.10">
    <property type="entry name" value="Multidrug efflux transporter AcrB transmembrane domain"/>
    <property type="match status" value="2"/>
</dbReference>
<keyword evidence="10" id="KW-1185">Reference proteome</keyword>
<dbReference type="EMBL" id="CP011269">
    <property type="protein sequence ID" value="ALI26814.1"/>
    <property type="molecule type" value="Genomic_DNA"/>
</dbReference>
<feature type="transmembrane region" description="Helical" evidence="7">
    <location>
        <begin position="27"/>
        <end position="46"/>
    </location>
</feature>
<dbReference type="STRING" id="1766.XA26_29790"/>
<dbReference type="GO" id="GO:0005886">
    <property type="term" value="C:plasma membrane"/>
    <property type="evidence" value="ECO:0007669"/>
    <property type="project" value="UniProtKB-SubCell"/>
</dbReference>
<name>A0A0N9YAV0_MYCFO</name>
<keyword evidence="6 7" id="KW-0472">Membrane</keyword>
<dbReference type="InterPro" id="IPR004707">
    <property type="entry name" value="MmpL_fam"/>
</dbReference>
<feature type="transmembrane region" description="Helical" evidence="7">
    <location>
        <begin position="226"/>
        <end position="251"/>
    </location>
</feature>
<feature type="transmembrane region" description="Helical" evidence="7">
    <location>
        <begin position="959"/>
        <end position="977"/>
    </location>
</feature>
<dbReference type="InterPro" id="IPR004869">
    <property type="entry name" value="MMPL_dom"/>
</dbReference>
<feature type="transmembrane region" description="Helical" evidence="7">
    <location>
        <begin position="257"/>
        <end position="277"/>
    </location>
</feature>
<feature type="transmembrane region" description="Helical" evidence="7">
    <location>
        <begin position="298"/>
        <end position="321"/>
    </location>
</feature>
<evidence type="ECO:0000256" key="1">
    <source>
        <dbReference type="ARBA" id="ARBA00004651"/>
    </source>
</evidence>
<feature type="transmembrane region" description="Helical" evidence="7">
    <location>
        <begin position="201"/>
        <end position="219"/>
    </location>
</feature>
<dbReference type="InterPro" id="IPR050545">
    <property type="entry name" value="Mycobact_MmpL"/>
</dbReference>
<evidence type="ECO:0000259" key="8">
    <source>
        <dbReference type="PROSITE" id="PS50156"/>
    </source>
</evidence>
<feature type="transmembrane region" description="Helical" evidence="7">
    <location>
        <begin position="385"/>
        <end position="405"/>
    </location>
</feature>
<dbReference type="KEGG" id="mft:XA26_29790"/>
<dbReference type="FunFam" id="1.20.1640.10:FF:000020">
    <property type="entry name" value="Transmembrane transport protein MmpL10"/>
    <property type="match status" value="1"/>
</dbReference>
<dbReference type="PANTHER" id="PTHR33406:SF6">
    <property type="entry name" value="MEMBRANE PROTEIN YDGH-RELATED"/>
    <property type="match status" value="1"/>
</dbReference>
<evidence type="ECO:0000256" key="6">
    <source>
        <dbReference type="ARBA" id="ARBA00023136"/>
    </source>
</evidence>